<evidence type="ECO:0000313" key="15">
    <source>
        <dbReference type="Proteomes" id="UP000886595"/>
    </source>
</evidence>
<dbReference type="SUPFAM" id="SSF49599">
    <property type="entry name" value="TRAF domain-like"/>
    <property type="match status" value="1"/>
</dbReference>
<keyword evidence="7 11" id="KW-0863">Zinc-finger</keyword>
<dbReference type="GO" id="GO:0061630">
    <property type="term" value="F:ubiquitin protein ligase activity"/>
    <property type="evidence" value="ECO:0007669"/>
    <property type="project" value="UniProtKB-EC"/>
</dbReference>
<dbReference type="EMBL" id="JAAMPC010000007">
    <property type="protein sequence ID" value="KAG2302955.1"/>
    <property type="molecule type" value="Genomic_DNA"/>
</dbReference>
<dbReference type="PANTHER" id="PTHR46632">
    <property type="entry name" value="E3 UBIQUITIN-PROTEIN LIGASE SINA-LIKE 4"/>
    <property type="match status" value="1"/>
</dbReference>
<dbReference type="Gene3D" id="3.30.40.10">
    <property type="entry name" value="Zinc/RING finger domain, C3HC4 (zinc finger)"/>
    <property type="match status" value="1"/>
</dbReference>
<keyword evidence="12" id="KW-0472">Membrane</keyword>
<evidence type="ECO:0000256" key="2">
    <source>
        <dbReference type="ARBA" id="ARBA00004906"/>
    </source>
</evidence>
<dbReference type="Pfam" id="PF21361">
    <property type="entry name" value="Sina_ZnF"/>
    <property type="match status" value="1"/>
</dbReference>
<dbReference type="InterPro" id="IPR013010">
    <property type="entry name" value="Znf_SIAH"/>
</dbReference>
<comment type="pathway">
    <text evidence="2">Protein modification; protein ubiquitination.</text>
</comment>
<evidence type="ECO:0000256" key="12">
    <source>
        <dbReference type="SAM" id="Phobius"/>
    </source>
</evidence>
<reference evidence="14 15" key="1">
    <citation type="submission" date="2020-02" db="EMBL/GenBank/DDBJ databases">
        <authorList>
            <person name="Ma Q."/>
            <person name="Huang Y."/>
            <person name="Song X."/>
            <person name="Pei D."/>
        </authorList>
    </citation>
    <scope>NUCLEOTIDE SEQUENCE [LARGE SCALE GENOMIC DNA]</scope>
    <source>
        <strain evidence="14">Sxm20200214</strain>
        <tissue evidence="14">Leaf</tissue>
    </source>
</reference>
<feature type="transmembrane region" description="Helical" evidence="12">
    <location>
        <begin position="294"/>
        <end position="319"/>
    </location>
</feature>
<dbReference type="Pfam" id="PF21362">
    <property type="entry name" value="Sina_RING"/>
    <property type="match status" value="1"/>
</dbReference>
<dbReference type="InterPro" id="IPR013083">
    <property type="entry name" value="Znf_RING/FYVE/PHD"/>
</dbReference>
<keyword evidence="12" id="KW-1133">Transmembrane helix</keyword>
<evidence type="ECO:0000259" key="13">
    <source>
        <dbReference type="PROSITE" id="PS51081"/>
    </source>
</evidence>
<dbReference type="OrthoDB" id="4788989at2759"/>
<evidence type="ECO:0000313" key="14">
    <source>
        <dbReference type="EMBL" id="KAG2302955.1"/>
    </source>
</evidence>
<evidence type="ECO:0000256" key="7">
    <source>
        <dbReference type="ARBA" id="ARBA00022771"/>
    </source>
</evidence>
<gene>
    <name evidence="14" type="ORF">Bca52824_031606</name>
</gene>
<evidence type="ECO:0000256" key="3">
    <source>
        <dbReference type="ARBA" id="ARBA00009119"/>
    </source>
</evidence>
<keyword evidence="12" id="KW-0812">Transmembrane</keyword>
<evidence type="ECO:0000256" key="10">
    <source>
        <dbReference type="ARBA" id="ARBA00024004"/>
    </source>
</evidence>
<proteinExistence type="inferred from homology"/>
<evidence type="ECO:0000256" key="4">
    <source>
        <dbReference type="ARBA" id="ARBA00012483"/>
    </source>
</evidence>
<keyword evidence="5" id="KW-0808">Transferase</keyword>
<feature type="domain" description="SIAH-type" evidence="13">
    <location>
        <begin position="75"/>
        <end position="135"/>
    </location>
</feature>
<name>A0A8X7V4C8_BRACI</name>
<dbReference type="PROSITE" id="PS51081">
    <property type="entry name" value="ZF_SIAH"/>
    <property type="match status" value="1"/>
</dbReference>
<dbReference type="InterPro" id="IPR044286">
    <property type="entry name" value="SINL_plant"/>
</dbReference>
<evidence type="ECO:0000256" key="8">
    <source>
        <dbReference type="ARBA" id="ARBA00022786"/>
    </source>
</evidence>
<evidence type="ECO:0000256" key="11">
    <source>
        <dbReference type="PROSITE-ProRule" id="PRU00455"/>
    </source>
</evidence>
<comment type="catalytic activity">
    <reaction evidence="1">
        <text>S-ubiquitinyl-[E2 ubiquitin-conjugating enzyme]-L-cysteine + [acceptor protein]-L-lysine = [E2 ubiquitin-conjugating enzyme]-L-cysteine + N(6)-ubiquitinyl-[acceptor protein]-L-lysine.</text>
        <dbReference type="EC" id="2.3.2.27"/>
    </reaction>
</comment>
<dbReference type="AlphaFoldDB" id="A0A8X7V4C8"/>
<evidence type="ECO:0000256" key="5">
    <source>
        <dbReference type="ARBA" id="ARBA00022679"/>
    </source>
</evidence>
<comment type="caution">
    <text evidence="14">The sequence shown here is derived from an EMBL/GenBank/DDBJ whole genome shotgun (WGS) entry which is preliminary data.</text>
</comment>
<dbReference type="EC" id="2.3.2.27" evidence="4"/>
<keyword evidence="15" id="KW-1185">Reference proteome</keyword>
<dbReference type="GO" id="GO:0008270">
    <property type="term" value="F:zinc ion binding"/>
    <property type="evidence" value="ECO:0007669"/>
    <property type="project" value="UniProtKB-KW"/>
</dbReference>
<organism evidence="14 15">
    <name type="scientific">Brassica carinata</name>
    <name type="common">Ethiopian mustard</name>
    <name type="synonym">Abyssinian cabbage</name>
    <dbReference type="NCBI Taxonomy" id="52824"/>
    <lineage>
        <taxon>Eukaryota</taxon>
        <taxon>Viridiplantae</taxon>
        <taxon>Streptophyta</taxon>
        <taxon>Embryophyta</taxon>
        <taxon>Tracheophyta</taxon>
        <taxon>Spermatophyta</taxon>
        <taxon>Magnoliopsida</taxon>
        <taxon>eudicotyledons</taxon>
        <taxon>Gunneridae</taxon>
        <taxon>Pentapetalae</taxon>
        <taxon>rosids</taxon>
        <taxon>malvids</taxon>
        <taxon>Brassicales</taxon>
        <taxon>Brassicaceae</taxon>
        <taxon>Brassiceae</taxon>
        <taxon>Brassica</taxon>
    </lineage>
</organism>
<keyword evidence="8" id="KW-0833">Ubl conjugation pathway</keyword>
<dbReference type="Proteomes" id="UP000886595">
    <property type="component" value="Unassembled WGS sequence"/>
</dbReference>
<keyword evidence="6" id="KW-0479">Metal-binding</keyword>
<sequence length="349" mass="40894">MNRGQNTRCDARFWFSRLPYLHRATHQSPFLYSFQCDNGHIACSSCCPKLKNKCPSCALPVGHSRCRAMESVLESFFIPCQNAKYGCTKTLAFWKESSTHEKDCAFAEYCSCPVKDCNYTDSYTNLYHHYLYSIHLNKNSDLKVPPNRFSCGISFGIKMNINDNKMLIQRTSVKRLLFPVQCFKEPFGVYDTVSCIAPSTPQVGEFSYCLFYTVERHTMIYKSPEPVKKIREVMSFQTPRDNYMCIPNSLLHGESLEMRLCIKIFFFFFEYMLNLFKKKIPFLHQDIELRATRVFAFIFLRKLYLSCGFYLLSIVVFFLKSFEITKSINTLPTGKMKMRLRRARWYNGP</sequence>
<accession>A0A8X7V4C8</accession>
<keyword evidence="9" id="KW-0862">Zinc</keyword>
<protein>
    <recommendedName>
        <fullName evidence="4">RING-type E3 ubiquitin transferase</fullName>
        <ecNumber evidence="4">2.3.2.27</ecNumber>
    </recommendedName>
</protein>
<comment type="similarity">
    <text evidence="3">Belongs to the SINA (Seven in absentia) family.</text>
</comment>
<evidence type="ECO:0000256" key="9">
    <source>
        <dbReference type="ARBA" id="ARBA00022833"/>
    </source>
</evidence>
<dbReference type="PANTHER" id="PTHR46632:SF3">
    <property type="entry name" value="E3 UBIQUITIN-PROTEIN LIGASE SINA-LIKE 7-RELATED"/>
    <property type="match status" value="1"/>
</dbReference>
<evidence type="ECO:0000256" key="1">
    <source>
        <dbReference type="ARBA" id="ARBA00000900"/>
    </source>
</evidence>
<dbReference type="InterPro" id="IPR049548">
    <property type="entry name" value="Sina-like_RING"/>
</dbReference>
<comment type="function">
    <text evidence="10">E3 ubiquitin-protein ligase that mediates ubiquitination and subsequent proteasomal degradation of target proteins. E3 ubiquitin ligases accept ubiquitin from an E2 ubiquitin-conjugating enzyme in the form of a thioester and then directly transfers the ubiquitin to targeted substrates. It probably triggers the ubiquitin-mediated degradation of different substrates.</text>
</comment>
<evidence type="ECO:0000256" key="6">
    <source>
        <dbReference type="ARBA" id="ARBA00022723"/>
    </source>
</evidence>